<dbReference type="SUPFAM" id="SSF48208">
    <property type="entry name" value="Six-hairpin glycosidases"/>
    <property type="match status" value="1"/>
</dbReference>
<dbReference type="InterPro" id="IPR004197">
    <property type="entry name" value="Cellulase_Ig-like"/>
</dbReference>
<feature type="compositionally biased region" description="Low complexity" evidence="4">
    <location>
        <begin position="31"/>
        <end position="61"/>
    </location>
</feature>
<evidence type="ECO:0000256" key="4">
    <source>
        <dbReference type="SAM" id="MobiDB-lite"/>
    </source>
</evidence>
<accession>A0A0C5UY11</accession>
<name>A0A0C5UY11_9GAMM</name>
<dbReference type="Pfam" id="PF00759">
    <property type="entry name" value="Glyco_hydro_9"/>
    <property type="match status" value="1"/>
</dbReference>
<keyword evidence="2" id="KW-0119">Carbohydrate metabolism</keyword>
<dbReference type="Gene3D" id="1.50.10.10">
    <property type="match status" value="1"/>
</dbReference>
<dbReference type="RefSeq" id="WP_052829961.1">
    <property type="nucleotide sequence ID" value="NZ_CP007142.1"/>
</dbReference>
<dbReference type="KEGG" id="gsn:YC6258_00124"/>
<dbReference type="GO" id="GO:0000272">
    <property type="term" value="P:polysaccharide catabolic process"/>
    <property type="evidence" value="ECO:0007669"/>
    <property type="project" value="UniProtKB-KW"/>
</dbReference>
<dbReference type="HOGENOM" id="CLU_006010_4_0_6"/>
<dbReference type="InterPro" id="IPR013783">
    <property type="entry name" value="Ig-like_fold"/>
</dbReference>
<evidence type="ECO:0000256" key="5">
    <source>
        <dbReference type="SAM" id="SignalP"/>
    </source>
</evidence>
<feature type="signal peptide" evidence="5">
    <location>
        <begin position="1"/>
        <end position="24"/>
    </location>
</feature>
<dbReference type="SUPFAM" id="SSF81296">
    <property type="entry name" value="E set domains"/>
    <property type="match status" value="1"/>
</dbReference>
<feature type="region of interest" description="Disordered" evidence="4">
    <location>
        <begin position="204"/>
        <end position="224"/>
    </location>
</feature>
<reference evidence="8 9" key="1">
    <citation type="submission" date="2014-01" db="EMBL/GenBank/DDBJ databases">
        <title>Full genme sequencing of cellulolytic bacterium Gynuella sunshinyii YC6258T gen. nov., sp. nov.</title>
        <authorList>
            <person name="Khan H."/>
            <person name="Chung E.J."/>
            <person name="Chung Y.R."/>
        </authorList>
    </citation>
    <scope>NUCLEOTIDE SEQUENCE [LARGE SCALE GENOMIC DNA]</scope>
    <source>
        <strain evidence="8 9">YC6258</strain>
    </source>
</reference>
<keyword evidence="3" id="KW-0624">Polysaccharide degradation</keyword>
<dbReference type="GO" id="GO:0008810">
    <property type="term" value="F:cellulase activity"/>
    <property type="evidence" value="ECO:0007669"/>
    <property type="project" value="InterPro"/>
</dbReference>
<evidence type="ECO:0000256" key="2">
    <source>
        <dbReference type="ARBA" id="ARBA00023277"/>
    </source>
</evidence>
<dbReference type="PROSITE" id="PS51257">
    <property type="entry name" value="PROKAR_LIPOPROTEIN"/>
    <property type="match status" value="1"/>
</dbReference>
<evidence type="ECO:0000313" key="9">
    <source>
        <dbReference type="Proteomes" id="UP000032266"/>
    </source>
</evidence>
<dbReference type="AlphaFoldDB" id="A0A0C5UY11"/>
<keyword evidence="9" id="KW-1185">Reference proteome</keyword>
<dbReference type="Pfam" id="PF02927">
    <property type="entry name" value="CelD_N"/>
    <property type="match status" value="1"/>
</dbReference>
<organism evidence="8 9">
    <name type="scientific">Gynuella sunshinyii YC6258</name>
    <dbReference type="NCBI Taxonomy" id="1445510"/>
    <lineage>
        <taxon>Bacteria</taxon>
        <taxon>Pseudomonadati</taxon>
        <taxon>Pseudomonadota</taxon>
        <taxon>Gammaproteobacteria</taxon>
        <taxon>Oceanospirillales</taxon>
        <taxon>Saccharospirillaceae</taxon>
        <taxon>Gynuella</taxon>
    </lineage>
</organism>
<sequence length="679" mass="73848">MQKLTPIGNVIAAATLLTSLSACNIDIFDDNSSSNNSTDNSSSNNSTDTPSSGDSGAPSGSKVSVTGDGPFIVVDQFGYPTDARKVAVVRDPVEGYDAADAYTPGINFELVNADTSAVVYRSTLQSWHNGAVDPSSGDKAWWFDFSSIQTPGNYYVRDPEAKVISPTFSIDDGVYEDVLKQAMRVMFYQRVGFAKQEPYAEPGWTDGASHLGSGQDPQARLYSDPDNAATERDLRGGWFDAGDFNKYTSWTAGYVEDLLNAYLENPAAWGDDFNIPESGNGIPDILDEAKWGMDSLIRLQNNDGSVLSIVGIAHASPPSSATGPSRYGPESTSATLSTASAFALGAKVFGTLNQSGYQNYANDLLVRAKNAWSWADANPNVTFRNNDSANGSSGLGAGQQETDDKGRMMKKLHASAYLFEMTGEAAYKNYFDNNYSNADLIAYYWSNPFGVSDTHILLYYANLPNATASVAQVIKERFVNAMNGDSNLWGAVNDDTDPYQAQLKDYTWGSSGIKSDVGFMFYEQILQGLNTQSEAEVKNAALGYLHYLHGVNPLGKVYLSNMGNHGAENSVDQFYHTWFSDGSAKWDSVSDSLYGPPPGFLVGGANPYYDWDGCCPYSCGSTENNAKCGVERLAPPYGQPNQKSYADFNDSWPLNSWSVTENSNGYQIRYLRLLSKFVH</sequence>
<protein>
    <submittedName>
        <fullName evidence="8">Uncharacterized protein</fullName>
    </submittedName>
</protein>
<keyword evidence="5" id="KW-0732">Signal</keyword>
<dbReference type="Proteomes" id="UP000032266">
    <property type="component" value="Chromosome"/>
</dbReference>
<comment type="similarity">
    <text evidence="1">Belongs to the glycosyl hydrolase 9 (cellulase E) family.</text>
</comment>
<feature type="region of interest" description="Disordered" evidence="4">
    <location>
        <begin position="31"/>
        <end position="64"/>
    </location>
</feature>
<evidence type="ECO:0000256" key="1">
    <source>
        <dbReference type="ARBA" id="ARBA00007072"/>
    </source>
</evidence>
<dbReference type="PATRIC" id="fig|1445510.3.peg.120"/>
<dbReference type="Gene3D" id="2.60.40.10">
    <property type="entry name" value="Immunoglobulins"/>
    <property type="match status" value="1"/>
</dbReference>
<dbReference type="CDD" id="cd02850">
    <property type="entry name" value="E_set_Cellulase_N"/>
    <property type="match status" value="1"/>
</dbReference>
<feature type="domain" description="Cellulase Ig-like" evidence="7">
    <location>
        <begin position="70"/>
        <end position="158"/>
    </location>
</feature>
<dbReference type="STRING" id="1445510.YC6258_00124"/>
<feature type="chain" id="PRO_5002182936" evidence="5">
    <location>
        <begin position="25"/>
        <end position="679"/>
    </location>
</feature>
<dbReference type="OrthoDB" id="9808897at2"/>
<dbReference type="InterPro" id="IPR001701">
    <property type="entry name" value="Glyco_hydro_9"/>
</dbReference>
<gene>
    <name evidence="8" type="ORF">YC6258_00124</name>
</gene>
<proteinExistence type="inferred from homology"/>
<evidence type="ECO:0000259" key="6">
    <source>
        <dbReference type="Pfam" id="PF00759"/>
    </source>
</evidence>
<evidence type="ECO:0000259" key="7">
    <source>
        <dbReference type="Pfam" id="PF02927"/>
    </source>
</evidence>
<dbReference type="InterPro" id="IPR008928">
    <property type="entry name" value="6-hairpin_glycosidase_sf"/>
</dbReference>
<dbReference type="EMBL" id="CP007142">
    <property type="protein sequence ID" value="AJQ92180.1"/>
    <property type="molecule type" value="Genomic_DNA"/>
</dbReference>
<feature type="domain" description="Glycoside hydrolase family 9" evidence="6">
    <location>
        <begin position="175"/>
        <end position="660"/>
    </location>
</feature>
<dbReference type="InterPro" id="IPR012341">
    <property type="entry name" value="6hp_glycosidase-like_sf"/>
</dbReference>
<evidence type="ECO:0000313" key="8">
    <source>
        <dbReference type="EMBL" id="AJQ92180.1"/>
    </source>
</evidence>
<evidence type="ECO:0000256" key="3">
    <source>
        <dbReference type="ARBA" id="ARBA00023326"/>
    </source>
</evidence>
<dbReference type="InterPro" id="IPR014756">
    <property type="entry name" value="Ig_E-set"/>
</dbReference>